<gene>
    <name evidence="2" type="ORF">SAMN05444392_102262</name>
</gene>
<organism evidence="2 3">
    <name type="scientific">Seinonella peptonophila</name>
    <dbReference type="NCBI Taxonomy" id="112248"/>
    <lineage>
        <taxon>Bacteria</taxon>
        <taxon>Bacillati</taxon>
        <taxon>Bacillota</taxon>
        <taxon>Bacilli</taxon>
        <taxon>Bacillales</taxon>
        <taxon>Thermoactinomycetaceae</taxon>
        <taxon>Seinonella</taxon>
    </lineage>
</organism>
<protein>
    <submittedName>
        <fullName evidence="2">Putative transcriptional regulator</fullName>
    </submittedName>
</protein>
<dbReference type="CDD" id="cd00093">
    <property type="entry name" value="HTH_XRE"/>
    <property type="match status" value="1"/>
</dbReference>
<dbReference type="SUPFAM" id="SSF47413">
    <property type="entry name" value="lambda repressor-like DNA-binding domains"/>
    <property type="match status" value="1"/>
</dbReference>
<evidence type="ECO:0000259" key="1">
    <source>
        <dbReference type="PROSITE" id="PS50943"/>
    </source>
</evidence>
<dbReference type="InterPro" id="IPR001387">
    <property type="entry name" value="Cro/C1-type_HTH"/>
</dbReference>
<dbReference type="GO" id="GO:0003677">
    <property type="term" value="F:DNA binding"/>
    <property type="evidence" value="ECO:0007669"/>
    <property type="project" value="InterPro"/>
</dbReference>
<dbReference type="Proteomes" id="UP000184476">
    <property type="component" value="Unassembled WGS sequence"/>
</dbReference>
<feature type="domain" description="HTH cro/C1-type" evidence="1">
    <location>
        <begin position="26"/>
        <end position="66"/>
    </location>
</feature>
<dbReference type="Pfam" id="PF01381">
    <property type="entry name" value="HTH_3"/>
    <property type="match status" value="1"/>
</dbReference>
<evidence type="ECO:0000313" key="3">
    <source>
        <dbReference type="Proteomes" id="UP000184476"/>
    </source>
</evidence>
<dbReference type="RefSeq" id="WP_084731151.1">
    <property type="nucleotide sequence ID" value="NZ_FQVL01000002.1"/>
</dbReference>
<dbReference type="OrthoDB" id="6386941at2"/>
<dbReference type="Gene3D" id="1.10.260.40">
    <property type="entry name" value="lambda repressor-like DNA-binding domains"/>
    <property type="match status" value="1"/>
</dbReference>
<dbReference type="STRING" id="112248.SAMN05444392_102262"/>
<dbReference type="InterPro" id="IPR010982">
    <property type="entry name" value="Lambda_DNA-bd_dom_sf"/>
</dbReference>
<keyword evidence="3" id="KW-1185">Reference proteome</keyword>
<dbReference type="PROSITE" id="PS50943">
    <property type="entry name" value="HTH_CROC1"/>
    <property type="match status" value="1"/>
</dbReference>
<evidence type="ECO:0000313" key="2">
    <source>
        <dbReference type="EMBL" id="SHE65919.1"/>
    </source>
</evidence>
<proteinExistence type="predicted"/>
<dbReference type="AlphaFoldDB" id="A0A1M4VAE9"/>
<sequence>MEIKSKLESVLREHKEAGNKISKGWLASELGVSRQSITNYIDGKYYPTLDKALLMARLLDRKVEDIFELKERESDLQ</sequence>
<dbReference type="EMBL" id="FQVL01000002">
    <property type="protein sequence ID" value="SHE65919.1"/>
    <property type="molecule type" value="Genomic_DNA"/>
</dbReference>
<accession>A0A1M4VAE9</accession>
<dbReference type="SMART" id="SM00530">
    <property type="entry name" value="HTH_XRE"/>
    <property type="match status" value="1"/>
</dbReference>
<name>A0A1M4VAE9_9BACL</name>
<reference evidence="2 3" key="1">
    <citation type="submission" date="2016-11" db="EMBL/GenBank/DDBJ databases">
        <authorList>
            <person name="Jaros S."/>
            <person name="Januszkiewicz K."/>
            <person name="Wedrychowicz H."/>
        </authorList>
    </citation>
    <scope>NUCLEOTIDE SEQUENCE [LARGE SCALE GENOMIC DNA]</scope>
    <source>
        <strain evidence="2 3">DSM 44666</strain>
    </source>
</reference>